<keyword evidence="3" id="KW-1185">Reference proteome</keyword>
<feature type="transmembrane region" description="Helical" evidence="1">
    <location>
        <begin position="692"/>
        <end position="716"/>
    </location>
</feature>
<evidence type="ECO:0008006" key="4">
    <source>
        <dbReference type="Google" id="ProtNLM"/>
    </source>
</evidence>
<feature type="transmembrane region" description="Helical" evidence="1">
    <location>
        <begin position="468"/>
        <end position="487"/>
    </location>
</feature>
<feature type="transmembrane region" description="Helical" evidence="1">
    <location>
        <begin position="247"/>
        <end position="268"/>
    </location>
</feature>
<feature type="transmembrane region" description="Helical" evidence="1">
    <location>
        <begin position="728"/>
        <end position="752"/>
    </location>
</feature>
<feature type="transmembrane region" description="Helical" evidence="1">
    <location>
        <begin position="212"/>
        <end position="235"/>
    </location>
</feature>
<feature type="transmembrane region" description="Helical" evidence="1">
    <location>
        <begin position="599"/>
        <end position="619"/>
    </location>
</feature>
<feature type="transmembrane region" description="Helical" evidence="1">
    <location>
        <begin position="31"/>
        <end position="50"/>
    </location>
</feature>
<name>A0A177B3R5_9BILA</name>
<gene>
    <name evidence="2" type="ORF">A3Q56_03246</name>
</gene>
<dbReference type="Proteomes" id="UP000078046">
    <property type="component" value="Unassembled WGS sequence"/>
</dbReference>
<dbReference type="AlphaFoldDB" id="A0A177B3R5"/>
<feature type="transmembrane region" description="Helical" evidence="1">
    <location>
        <begin position="411"/>
        <end position="429"/>
    </location>
</feature>
<feature type="transmembrane region" description="Helical" evidence="1">
    <location>
        <begin position="381"/>
        <end position="404"/>
    </location>
</feature>
<keyword evidence="1" id="KW-0472">Membrane</keyword>
<dbReference type="GO" id="GO:0022857">
    <property type="term" value="F:transmembrane transporter activity"/>
    <property type="evidence" value="ECO:0007669"/>
    <property type="project" value="InterPro"/>
</dbReference>
<dbReference type="PANTHER" id="PTHR11360:SF284">
    <property type="entry name" value="EG:103B4.3 PROTEIN-RELATED"/>
    <property type="match status" value="1"/>
</dbReference>
<feature type="transmembrane region" description="Helical" evidence="1">
    <location>
        <begin position="435"/>
        <end position="456"/>
    </location>
</feature>
<feature type="transmembrane region" description="Helical" evidence="1">
    <location>
        <begin position="301"/>
        <end position="324"/>
    </location>
</feature>
<feature type="transmembrane region" description="Helical" evidence="1">
    <location>
        <begin position="499"/>
        <end position="518"/>
    </location>
</feature>
<keyword evidence="1" id="KW-0812">Transmembrane</keyword>
<dbReference type="Gene3D" id="1.20.1250.20">
    <property type="entry name" value="MFS general substrate transporter like domains"/>
    <property type="match status" value="3"/>
</dbReference>
<sequence>MVFFITEGFAYTLPILLVYFRKKFVLNNTDVSNYVLLAYSSFRISGALAATINNYIGYPKSIFLGSVIITISNVFYHLHSNWKVCLLMNSFFSNIGMGILYYSVFLFTLDYYDIHTTKAIGLASSGSAFGGMAFPYIIQYLVDHTGIDYYMYFLSMGMGLIGLIHLPIYIIVVKQNPQKLTVTANVRNITKDGILKNITYYLGIDILKDKKFISFMFIMCLLTISVYNPFVFIIQHVSRKFKDAKKINITILMSLSRGIGQIFLGVLCDQSKFSNILIFSIYTFISGIIFYFLIFTTTFNLLMFVYISYSFFHAGVIILPSVCLKNFLSLSKLKVGFAYYSILTAIFLPIGSQINVDSWTYTSPLIFDLIQKKHNNDSSSINLFVTLIFSIPCFTGLIVCHLIVKIGYTRCGILGTLIFTIPLLFYHQIVSWSIVLVVISGISSVGLGFFYFVPYLNVMHFFNRHRGVALGFTTLGSAMGGAIFPYFFNILHLNYPNSYMYILGTFILILLFICSFVFKEPENHDIEKIEPVELTKSLENNQQKNCKSMENLIKFSSESVHNKIKNNLNTIPKKVRKNWKHICINILHVHLFENVNFDIFLTFTFIACLFLTNCFVYIGQHVESVLNKHEVTSETEWKVSFVLTVMSTGRGFGQLTMGVLMDHSNYSPFNLLGSCFVMISLIQYLIAFMENYILLLILYGAFSAFFSSIDILPVFCLNKMVAEKHINVSFSFMILSAGISTIIGGQISYVIYKKYQQYMMIYVVSATISLISSFMLIILGYKVKNEANYVKSKNENEINVL</sequence>
<comment type="caution">
    <text evidence="2">The sequence shown here is derived from an EMBL/GenBank/DDBJ whole genome shotgun (WGS) entry which is preliminary data.</text>
</comment>
<dbReference type="PANTHER" id="PTHR11360">
    <property type="entry name" value="MONOCARBOXYLATE TRANSPORTER"/>
    <property type="match status" value="1"/>
</dbReference>
<reference evidence="2 3" key="1">
    <citation type="submission" date="2016-04" db="EMBL/GenBank/DDBJ databases">
        <title>The genome of Intoshia linei affirms orthonectids as highly simplified spiralians.</title>
        <authorList>
            <person name="Mikhailov K.V."/>
            <person name="Slusarev G.S."/>
            <person name="Nikitin M.A."/>
            <person name="Logacheva M.D."/>
            <person name="Penin A."/>
            <person name="Aleoshin V."/>
            <person name="Panchin Y.V."/>
        </authorList>
    </citation>
    <scope>NUCLEOTIDE SEQUENCE [LARGE SCALE GENOMIC DNA]</scope>
    <source>
        <strain evidence="2">Intl2013</strain>
        <tissue evidence="2">Whole animal</tissue>
    </source>
</reference>
<dbReference type="InterPro" id="IPR011701">
    <property type="entry name" value="MFS"/>
</dbReference>
<feature type="transmembrane region" description="Helical" evidence="1">
    <location>
        <begin position="275"/>
        <end position="295"/>
    </location>
</feature>
<feature type="transmembrane region" description="Helical" evidence="1">
    <location>
        <begin position="336"/>
        <end position="354"/>
    </location>
</feature>
<dbReference type="InterPro" id="IPR050327">
    <property type="entry name" value="Proton-linked_MCT"/>
</dbReference>
<dbReference type="EMBL" id="LWCA01000366">
    <property type="protein sequence ID" value="OAF68915.1"/>
    <property type="molecule type" value="Genomic_DNA"/>
</dbReference>
<keyword evidence="1" id="KW-1133">Transmembrane helix</keyword>
<evidence type="ECO:0000313" key="3">
    <source>
        <dbReference type="Proteomes" id="UP000078046"/>
    </source>
</evidence>
<dbReference type="Pfam" id="PF07690">
    <property type="entry name" value="MFS_1"/>
    <property type="match status" value="2"/>
</dbReference>
<feature type="transmembrane region" description="Helical" evidence="1">
    <location>
        <begin position="91"/>
        <end position="112"/>
    </location>
</feature>
<organism evidence="2 3">
    <name type="scientific">Intoshia linei</name>
    <dbReference type="NCBI Taxonomy" id="1819745"/>
    <lineage>
        <taxon>Eukaryota</taxon>
        <taxon>Metazoa</taxon>
        <taxon>Spiralia</taxon>
        <taxon>Lophotrochozoa</taxon>
        <taxon>Mesozoa</taxon>
        <taxon>Orthonectida</taxon>
        <taxon>Rhopaluridae</taxon>
        <taxon>Intoshia</taxon>
    </lineage>
</organism>
<feature type="transmembrane region" description="Helical" evidence="1">
    <location>
        <begin position="119"/>
        <end position="138"/>
    </location>
</feature>
<protein>
    <recommendedName>
        <fullName evidence="4">Major facilitator superfamily (MFS) profile domain-containing protein</fullName>
    </recommendedName>
</protein>
<proteinExistence type="predicted"/>
<accession>A0A177B3R5</accession>
<dbReference type="OrthoDB" id="6499973at2759"/>
<evidence type="ECO:0000313" key="2">
    <source>
        <dbReference type="EMBL" id="OAF68915.1"/>
    </source>
</evidence>
<feature type="transmembrane region" description="Helical" evidence="1">
    <location>
        <begin position="150"/>
        <end position="172"/>
    </location>
</feature>
<feature type="transmembrane region" description="Helical" evidence="1">
    <location>
        <begin position="62"/>
        <end position="79"/>
    </location>
</feature>
<dbReference type="InterPro" id="IPR036259">
    <property type="entry name" value="MFS_trans_sf"/>
</dbReference>
<evidence type="ECO:0000256" key="1">
    <source>
        <dbReference type="SAM" id="Phobius"/>
    </source>
</evidence>
<feature type="transmembrane region" description="Helical" evidence="1">
    <location>
        <begin position="668"/>
        <end position="686"/>
    </location>
</feature>
<feature type="transmembrane region" description="Helical" evidence="1">
    <location>
        <begin position="758"/>
        <end position="781"/>
    </location>
</feature>
<dbReference type="SUPFAM" id="SSF103473">
    <property type="entry name" value="MFS general substrate transporter"/>
    <property type="match status" value="2"/>
</dbReference>